<sequence>MTGIEAALASGVLKVAGCKLVSLIASEFASITGVKKDLCELQGKHLQISSWLAAIRNRPIESGTPLPWVNELRNVAYDIDDLLYEVHLESEKHKIHKDSGKQPIADCFCAKPKSLLFRCKVAQKIKAIKVKYDKIVKQGSDANSVRKNLQMDQPVRSNWASGELSMLCNVEDSKIPRRNLEKGKIIGRILESNEQEDGYPMIVSILGLGGSGKTTLAKHICHDKEIKEHFKDAIFWVHVSEEFDVKKLIGKLFQSITKQKSDLHAEEHMLSEISNKLRSNKYLLVLDDAWHKERDDGWEKFMVLLKSGVPGSKILLTARDRKVAELVKSRHIFELGLLSKAESWTLFLKSSGWVEEDLGFDYIQVGKQIMNRCGGVPLAIKTLGGILCEKKEISIWRVIRDSDLWIDESTKDKVFASLKLSFIHLADELKQCFTFCSIFPKGYEIYKDRLIAQWVSHGFINAMNGVQPEAVGCDYFDSLVKVSFLHDPSMDLQSRQLAWKMHDLIHDLSREILQHEVVTGLPNNMATYSIHRCRYLSLTSTSSTEKVGWGSFDKIRAHYFCGGSNPSFNKLVKKSFSVRSVTLQYTMDAPFPLFILKFEYIGYLEIHNVCSTKPLPEAISGCWNLQALLLMKCSGFVTLPKSIGKLKKLRTLELSDITDLESLPLSIGDCRDLQSLKLRSCQKLTKIPISLGRNGSLRVLRIVNCHDLRQLSPESTGKFSNLQEVNLADCWHFQDLPATLCCPALHTLDLSKTEVTVLPLWITTICTLECLNLECCKERVELPDGIEKLKRLAVLNIKGCTKLKCMPSGIGQLTRLTQLGLFVVACGRDVVRISELENLDMLSGEMEIRNLKYLTDPYDAEKACLKRKNNIRNLELDWSLSLSEADSELATDVEHELVVLSTLEPPSQVENMEIKGYRGPCLPRWLMEQRESSHCEGITSKQTGSCQFLSLTKLTLQQFRNLKHMRGLLKFPSLKFLKLSKMASLEELWTMTSGFETLEEETRAAQLFPVLSELCIQDCPKLSTVKPYFPPSLEKLCLDKSNLKLLSHLLPPSAHDHGSSSSCSLQLAVPQLRQLQLEGMTGSSSGWAFLQHHCELETLCIKHCSHLTRLPTSIRSLASLQRLSVSECSTLDELPKWLGKLCSLRHLDVSWTPMIARLPESIGHLTSLTTLRIFGLYNLKLLPDAIQYLASLESLELIYCEALAKLPERIGRLSALRQLKIQGCPALRCLPQSIQRLTALQILSIAGCPALAWRYKQGAGPDWHLVSHIPLVMVSLVMISPGLIG</sequence>
<feature type="domain" description="Disease resistance N-terminal" evidence="9">
    <location>
        <begin position="13"/>
        <end position="99"/>
    </location>
</feature>
<keyword evidence="7" id="KW-0175">Coiled coil</keyword>
<evidence type="ECO:0000256" key="2">
    <source>
        <dbReference type="ARBA" id="ARBA00022614"/>
    </source>
</evidence>
<evidence type="ECO:0000256" key="7">
    <source>
        <dbReference type="ARBA" id="ARBA00023054"/>
    </source>
</evidence>
<dbReference type="InterPro" id="IPR041118">
    <property type="entry name" value="Rx_N"/>
</dbReference>
<evidence type="ECO:0000256" key="1">
    <source>
        <dbReference type="ARBA" id="ARBA00008894"/>
    </source>
</evidence>
<dbReference type="InterPro" id="IPR036388">
    <property type="entry name" value="WH-like_DNA-bd_sf"/>
</dbReference>
<dbReference type="PANTHER" id="PTHR36766">
    <property type="entry name" value="PLANT BROAD-SPECTRUM MILDEW RESISTANCE PROTEIN RPW8"/>
    <property type="match status" value="1"/>
</dbReference>
<keyword evidence="3" id="KW-0677">Repeat</keyword>
<dbReference type="GO" id="GO:0009626">
    <property type="term" value="P:plant-type hypersensitive response"/>
    <property type="evidence" value="ECO:0007669"/>
    <property type="project" value="UniProtKB-ARBA"/>
</dbReference>
<gene>
    <name evidence="13" type="ORF">URODEC1_LOCUS123400</name>
</gene>
<feature type="domain" description="Disease resistance protein winged helix" evidence="10">
    <location>
        <begin position="438"/>
        <end position="508"/>
    </location>
</feature>
<dbReference type="InterPro" id="IPR058922">
    <property type="entry name" value="WHD_DRP"/>
</dbReference>
<dbReference type="PANTHER" id="PTHR36766:SF34">
    <property type="entry name" value="NB-ARC DOMAIN-CONTAINING PROTEIN"/>
    <property type="match status" value="1"/>
</dbReference>
<evidence type="ECO:0000259" key="10">
    <source>
        <dbReference type="Pfam" id="PF23559"/>
    </source>
</evidence>
<dbReference type="GO" id="GO:0005524">
    <property type="term" value="F:ATP binding"/>
    <property type="evidence" value="ECO:0007669"/>
    <property type="project" value="UniProtKB-KW"/>
</dbReference>
<dbReference type="InterPro" id="IPR055414">
    <property type="entry name" value="LRR_R13L4/SHOC2-like"/>
</dbReference>
<protein>
    <submittedName>
        <fullName evidence="13">Uncharacterized protein</fullName>
    </submittedName>
</protein>
<evidence type="ECO:0000256" key="3">
    <source>
        <dbReference type="ARBA" id="ARBA00022737"/>
    </source>
</evidence>
<evidence type="ECO:0000259" key="8">
    <source>
        <dbReference type="Pfam" id="PF00931"/>
    </source>
</evidence>
<evidence type="ECO:0000259" key="12">
    <source>
        <dbReference type="Pfam" id="PF25019"/>
    </source>
</evidence>
<dbReference type="EMBL" id="CAXIPR030002986">
    <property type="protein sequence ID" value="CAM0150309.1"/>
    <property type="molecule type" value="Genomic_DNA"/>
</dbReference>
<evidence type="ECO:0000256" key="4">
    <source>
        <dbReference type="ARBA" id="ARBA00022741"/>
    </source>
</evidence>
<evidence type="ECO:0000313" key="13">
    <source>
        <dbReference type="EMBL" id="CAM0150309.1"/>
    </source>
</evidence>
<dbReference type="Pfam" id="PF23559">
    <property type="entry name" value="WHD_DRP"/>
    <property type="match status" value="1"/>
</dbReference>
<feature type="domain" description="Disease resistance R13L4/SHOC-2-like LRR" evidence="11">
    <location>
        <begin position="603"/>
        <end position="774"/>
    </location>
</feature>
<dbReference type="Pfam" id="PF23598">
    <property type="entry name" value="LRR_14"/>
    <property type="match status" value="2"/>
</dbReference>
<dbReference type="SUPFAM" id="SSF52540">
    <property type="entry name" value="P-loop containing nucleoside triphosphate hydrolases"/>
    <property type="match status" value="1"/>
</dbReference>
<comment type="similarity">
    <text evidence="1">Belongs to the disease resistance NB-LRR family.</text>
</comment>
<dbReference type="FunFam" id="1.10.10.10:FF:000322">
    <property type="entry name" value="Probable disease resistance protein At1g63360"/>
    <property type="match status" value="1"/>
</dbReference>
<reference evidence="13 14" key="1">
    <citation type="submission" date="2024-10" db="EMBL/GenBank/DDBJ databases">
        <authorList>
            <person name="Ryan C."/>
        </authorList>
    </citation>
    <scope>NUCLEOTIDE SEQUENCE [LARGE SCALE GENOMIC DNA]</scope>
</reference>
<dbReference type="Gene3D" id="3.40.50.300">
    <property type="entry name" value="P-loop containing nucleotide triphosphate hydrolases"/>
    <property type="match status" value="1"/>
</dbReference>
<accession>A0ABC9H6C5</accession>
<dbReference type="Proteomes" id="UP001497457">
    <property type="component" value="Unassembled WGS sequence"/>
</dbReference>
<keyword evidence="2" id="KW-0433">Leucine-rich repeat</keyword>
<feature type="domain" description="R13L1/DRL21-like LRR repeat region" evidence="12">
    <location>
        <begin position="833"/>
        <end position="982"/>
    </location>
</feature>
<evidence type="ECO:0000259" key="11">
    <source>
        <dbReference type="Pfam" id="PF23598"/>
    </source>
</evidence>
<dbReference type="PRINTS" id="PR00364">
    <property type="entry name" value="DISEASERSIST"/>
</dbReference>
<dbReference type="Gene3D" id="1.10.8.430">
    <property type="entry name" value="Helical domain of apoptotic protease-activating factors"/>
    <property type="match status" value="1"/>
</dbReference>
<comment type="caution">
    <text evidence="13">The sequence shown here is derived from an EMBL/GenBank/DDBJ whole genome shotgun (WGS) entry which is preliminary data.</text>
</comment>
<keyword evidence="14" id="KW-1185">Reference proteome</keyword>
<evidence type="ECO:0000259" key="9">
    <source>
        <dbReference type="Pfam" id="PF18052"/>
    </source>
</evidence>
<feature type="domain" description="NB-ARC" evidence="8">
    <location>
        <begin position="182"/>
        <end position="350"/>
    </location>
</feature>
<keyword evidence="4" id="KW-0547">Nucleotide-binding</keyword>
<dbReference type="Gene3D" id="3.80.10.10">
    <property type="entry name" value="Ribonuclease Inhibitor"/>
    <property type="match status" value="3"/>
</dbReference>
<name>A0ABC9H6C5_9POAL</name>
<dbReference type="SUPFAM" id="SSF52058">
    <property type="entry name" value="L domain-like"/>
    <property type="match status" value="2"/>
</dbReference>
<dbReference type="InterPro" id="IPR042197">
    <property type="entry name" value="Apaf_helical"/>
</dbReference>
<dbReference type="GO" id="GO:0042742">
    <property type="term" value="P:defense response to bacterium"/>
    <property type="evidence" value="ECO:0007669"/>
    <property type="project" value="UniProtKB-ARBA"/>
</dbReference>
<dbReference type="InterPro" id="IPR032675">
    <property type="entry name" value="LRR_dom_sf"/>
</dbReference>
<evidence type="ECO:0000256" key="5">
    <source>
        <dbReference type="ARBA" id="ARBA00022821"/>
    </source>
</evidence>
<proteinExistence type="inferred from homology"/>
<feature type="domain" description="Disease resistance R13L4/SHOC-2-like LRR" evidence="11">
    <location>
        <begin position="1070"/>
        <end position="1196"/>
    </location>
</feature>
<dbReference type="InterPro" id="IPR027417">
    <property type="entry name" value="P-loop_NTPase"/>
</dbReference>
<keyword evidence="5" id="KW-0611">Plant defense</keyword>
<dbReference type="Pfam" id="PF25019">
    <property type="entry name" value="LRR_R13L1-DRL21"/>
    <property type="match status" value="1"/>
</dbReference>
<dbReference type="InterPro" id="IPR056789">
    <property type="entry name" value="LRR_R13L1-DRL21"/>
</dbReference>
<evidence type="ECO:0000313" key="14">
    <source>
        <dbReference type="Proteomes" id="UP001497457"/>
    </source>
</evidence>
<organism evidence="13 14">
    <name type="scientific">Urochloa decumbens</name>
    <dbReference type="NCBI Taxonomy" id="240449"/>
    <lineage>
        <taxon>Eukaryota</taxon>
        <taxon>Viridiplantae</taxon>
        <taxon>Streptophyta</taxon>
        <taxon>Embryophyta</taxon>
        <taxon>Tracheophyta</taxon>
        <taxon>Spermatophyta</taxon>
        <taxon>Magnoliopsida</taxon>
        <taxon>Liliopsida</taxon>
        <taxon>Poales</taxon>
        <taxon>Poaceae</taxon>
        <taxon>PACMAD clade</taxon>
        <taxon>Panicoideae</taxon>
        <taxon>Panicodae</taxon>
        <taxon>Paniceae</taxon>
        <taxon>Melinidinae</taxon>
        <taxon>Urochloa</taxon>
    </lineage>
</organism>
<dbReference type="Gene3D" id="1.10.10.10">
    <property type="entry name" value="Winged helix-like DNA-binding domain superfamily/Winged helix DNA-binding domain"/>
    <property type="match status" value="1"/>
</dbReference>
<dbReference type="Pfam" id="PF00931">
    <property type="entry name" value="NB-ARC"/>
    <property type="match status" value="1"/>
</dbReference>
<evidence type="ECO:0000256" key="6">
    <source>
        <dbReference type="ARBA" id="ARBA00022840"/>
    </source>
</evidence>
<dbReference type="Gene3D" id="1.20.5.4130">
    <property type="match status" value="1"/>
</dbReference>
<dbReference type="Pfam" id="PF18052">
    <property type="entry name" value="Rx_N"/>
    <property type="match status" value="1"/>
</dbReference>
<dbReference type="InterPro" id="IPR002182">
    <property type="entry name" value="NB-ARC"/>
</dbReference>
<dbReference type="GO" id="GO:0002758">
    <property type="term" value="P:innate immune response-activating signaling pathway"/>
    <property type="evidence" value="ECO:0007669"/>
    <property type="project" value="UniProtKB-ARBA"/>
</dbReference>
<keyword evidence="6" id="KW-0067">ATP-binding</keyword>